<dbReference type="Pfam" id="PF00005">
    <property type="entry name" value="ABC_tran"/>
    <property type="match status" value="1"/>
</dbReference>
<dbReference type="GO" id="GO:0005524">
    <property type="term" value="F:ATP binding"/>
    <property type="evidence" value="ECO:0007669"/>
    <property type="project" value="UniProtKB-KW"/>
</dbReference>
<dbReference type="OrthoDB" id="9804819at2"/>
<dbReference type="PANTHER" id="PTHR42711:SF4">
    <property type="entry name" value="ABC TRANSPORTER RELATED"/>
    <property type="match status" value="1"/>
</dbReference>
<accession>A0A1M6IBI6</accession>
<dbReference type="PANTHER" id="PTHR42711">
    <property type="entry name" value="ABC TRANSPORTER ATP-BINDING PROTEIN"/>
    <property type="match status" value="1"/>
</dbReference>
<dbReference type="InterPro" id="IPR017871">
    <property type="entry name" value="ABC_transporter-like_CS"/>
</dbReference>
<keyword evidence="2" id="KW-0547">Nucleotide-binding</keyword>
<dbReference type="InterPro" id="IPR050763">
    <property type="entry name" value="ABC_transporter_ATP-binding"/>
</dbReference>
<dbReference type="InterPro" id="IPR003593">
    <property type="entry name" value="AAA+_ATPase"/>
</dbReference>
<dbReference type="GO" id="GO:0016887">
    <property type="term" value="F:ATP hydrolysis activity"/>
    <property type="evidence" value="ECO:0007669"/>
    <property type="project" value="InterPro"/>
</dbReference>
<dbReference type="Proteomes" id="UP000324781">
    <property type="component" value="Unassembled WGS sequence"/>
</dbReference>
<dbReference type="EMBL" id="FQZP01000041">
    <property type="protein sequence ID" value="SHJ31842.1"/>
    <property type="molecule type" value="Genomic_DNA"/>
</dbReference>
<dbReference type="AlphaFoldDB" id="A0A1M6IBI6"/>
<dbReference type="InterPro" id="IPR003439">
    <property type="entry name" value="ABC_transporter-like_ATP-bd"/>
</dbReference>
<name>A0A1M6IBI6_9FIRM</name>
<dbReference type="RefSeq" id="WP_149679189.1">
    <property type="nucleotide sequence ID" value="NZ_FQZP01000041.1"/>
</dbReference>
<gene>
    <name evidence="5" type="ORF">SAMN05444373_10412</name>
</gene>
<keyword evidence="6" id="KW-1185">Reference proteome</keyword>
<evidence type="ECO:0000256" key="1">
    <source>
        <dbReference type="ARBA" id="ARBA00022448"/>
    </source>
</evidence>
<dbReference type="PROSITE" id="PS50893">
    <property type="entry name" value="ABC_TRANSPORTER_2"/>
    <property type="match status" value="1"/>
</dbReference>
<dbReference type="SUPFAM" id="SSF52540">
    <property type="entry name" value="P-loop containing nucleoside triphosphate hydrolases"/>
    <property type="match status" value="1"/>
</dbReference>
<dbReference type="Gene3D" id="3.40.50.300">
    <property type="entry name" value="P-loop containing nucleotide triphosphate hydrolases"/>
    <property type="match status" value="1"/>
</dbReference>
<evidence type="ECO:0000259" key="4">
    <source>
        <dbReference type="PROSITE" id="PS50893"/>
    </source>
</evidence>
<feature type="domain" description="ABC transporter" evidence="4">
    <location>
        <begin position="16"/>
        <end position="257"/>
    </location>
</feature>
<keyword evidence="3 5" id="KW-0067">ATP-binding</keyword>
<dbReference type="PROSITE" id="PS00211">
    <property type="entry name" value="ABC_TRANSPORTER_1"/>
    <property type="match status" value="1"/>
</dbReference>
<organism evidence="5 6">
    <name type="scientific">Thermoclostridium caenicola</name>
    <dbReference type="NCBI Taxonomy" id="659425"/>
    <lineage>
        <taxon>Bacteria</taxon>
        <taxon>Bacillati</taxon>
        <taxon>Bacillota</taxon>
        <taxon>Clostridia</taxon>
        <taxon>Eubacteriales</taxon>
        <taxon>Oscillospiraceae</taxon>
        <taxon>Thermoclostridium</taxon>
    </lineage>
</organism>
<sequence>MAIIQARSLTKIYRRIKKQDGLKGAFKALFHREVVKKAALDSFDLEIDEGECIGLIGPNGAGKTTLVKLLCGIIQPTSGSCDVLGFTPGMLKNEFRRSFAVVMGQKSQLWWDLPASDTFALNREIYDIPEEVYRANMDYFSDLFQVKDLINVPVRNLSLGERMKMELIAALLHSPRVLFLDEPTIGLDAIAQKQIRQFLRQVNQERGVTILLTSHYMEDIRHLCKRTVVISSGKKIYDGPLDMLLDRFQEYRVIHVTFERETEPQLDAVEWVEKSPYKAVFRIRRDLVTPTLQEMLSLYDVDDIRIEEEDIGNVIERIYHGENGGDSCGQVS</sequence>
<evidence type="ECO:0000313" key="6">
    <source>
        <dbReference type="Proteomes" id="UP000324781"/>
    </source>
</evidence>
<keyword evidence="1" id="KW-0813">Transport</keyword>
<reference evidence="5 6" key="1">
    <citation type="submission" date="2016-11" db="EMBL/GenBank/DDBJ databases">
        <authorList>
            <person name="Varghese N."/>
            <person name="Submissions S."/>
        </authorList>
    </citation>
    <scope>NUCLEOTIDE SEQUENCE [LARGE SCALE GENOMIC DNA]</scope>
    <source>
        <strain evidence="5 6">DSM 19027</strain>
    </source>
</reference>
<evidence type="ECO:0000256" key="2">
    <source>
        <dbReference type="ARBA" id="ARBA00022741"/>
    </source>
</evidence>
<dbReference type="InterPro" id="IPR027417">
    <property type="entry name" value="P-loop_NTPase"/>
</dbReference>
<proteinExistence type="predicted"/>
<dbReference type="SMART" id="SM00382">
    <property type="entry name" value="AAA"/>
    <property type="match status" value="1"/>
</dbReference>
<evidence type="ECO:0000256" key="3">
    <source>
        <dbReference type="ARBA" id="ARBA00022840"/>
    </source>
</evidence>
<protein>
    <submittedName>
        <fullName evidence="5">ABC-2 type transport system ATP-binding protein</fullName>
    </submittedName>
</protein>
<evidence type="ECO:0000313" key="5">
    <source>
        <dbReference type="EMBL" id="SHJ31842.1"/>
    </source>
</evidence>